<evidence type="ECO:0000259" key="6">
    <source>
        <dbReference type="PROSITE" id="PS50026"/>
    </source>
</evidence>
<organism evidence="7 8">
    <name type="scientific">Lagenidium giganteum</name>
    <dbReference type="NCBI Taxonomy" id="4803"/>
    <lineage>
        <taxon>Eukaryota</taxon>
        <taxon>Sar</taxon>
        <taxon>Stramenopiles</taxon>
        <taxon>Oomycota</taxon>
        <taxon>Peronosporomycetes</taxon>
        <taxon>Pythiales</taxon>
        <taxon>Pythiaceae</taxon>
    </lineage>
</organism>
<dbReference type="InterPro" id="IPR051022">
    <property type="entry name" value="Notch_Cell-Fate_Det"/>
</dbReference>
<evidence type="ECO:0000256" key="4">
    <source>
        <dbReference type="PROSITE-ProRule" id="PRU00076"/>
    </source>
</evidence>
<proteinExistence type="predicted"/>
<evidence type="ECO:0000256" key="3">
    <source>
        <dbReference type="ARBA" id="ARBA00023157"/>
    </source>
</evidence>
<dbReference type="Gene3D" id="2.10.25.10">
    <property type="entry name" value="Laminin"/>
    <property type="match status" value="1"/>
</dbReference>
<reference evidence="7" key="2">
    <citation type="journal article" date="2023" name="Microbiol Resour">
        <title>Decontamination and Annotation of the Draft Genome Sequence of the Oomycete Lagenidium giganteum ARSEF 373.</title>
        <authorList>
            <person name="Morgan W.R."/>
            <person name="Tartar A."/>
        </authorList>
    </citation>
    <scope>NUCLEOTIDE SEQUENCE</scope>
    <source>
        <strain evidence="7">ARSEF 373</strain>
    </source>
</reference>
<dbReference type="InterPro" id="IPR000742">
    <property type="entry name" value="EGF"/>
</dbReference>
<dbReference type="Pfam" id="PF07974">
    <property type="entry name" value="EGF_2"/>
    <property type="match status" value="1"/>
</dbReference>
<evidence type="ECO:0000256" key="5">
    <source>
        <dbReference type="SAM" id="SignalP"/>
    </source>
</evidence>
<gene>
    <name evidence="7" type="ORF">N0F65_002086</name>
</gene>
<accession>A0AAV2ZHD4</accession>
<dbReference type="AlphaFoldDB" id="A0AAV2ZHD4"/>
<name>A0AAV2ZHD4_9STRA</name>
<comment type="caution">
    <text evidence="7">The sequence shown here is derived from an EMBL/GenBank/DDBJ whole genome shotgun (WGS) entry which is preliminary data.</text>
</comment>
<dbReference type="PROSITE" id="PS01186">
    <property type="entry name" value="EGF_2"/>
    <property type="match status" value="2"/>
</dbReference>
<keyword evidence="2" id="KW-0677">Repeat</keyword>
<dbReference type="PROSITE" id="PS00022">
    <property type="entry name" value="EGF_1"/>
    <property type="match status" value="2"/>
</dbReference>
<keyword evidence="3 4" id="KW-1015">Disulfide bond</keyword>
<evidence type="ECO:0000313" key="7">
    <source>
        <dbReference type="EMBL" id="DBA04324.1"/>
    </source>
</evidence>
<keyword evidence="5" id="KW-0732">Signal</keyword>
<dbReference type="Proteomes" id="UP001146120">
    <property type="component" value="Unassembled WGS sequence"/>
</dbReference>
<evidence type="ECO:0000256" key="1">
    <source>
        <dbReference type="ARBA" id="ARBA00022536"/>
    </source>
</evidence>
<feature type="chain" id="PRO_5043674225" description="EGF-like domain-containing protein" evidence="5">
    <location>
        <begin position="24"/>
        <end position="746"/>
    </location>
</feature>
<dbReference type="PANTHER" id="PTHR24049">
    <property type="entry name" value="CRUMBS FAMILY MEMBER"/>
    <property type="match status" value="1"/>
</dbReference>
<evidence type="ECO:0000256" key="2">
    <source>
        <dbReference type="ARBA" id="ARBA00022737"/>
    </source>
</evidence>
<dbReference type="EMBL" id="DAKRPA010000009">
    <property type="protein sequence ID" value="DBA04324.1"/>
    <property type="molecule type" value="Genomic_DNA"/>
</dbReference>
<reference evidence="7" key="1">
    <citation type="submission" date="2022-11" db="EMBL/GenBank/DDBJ databases">
        <authorList>
            <person name="Morgan W.R."/>
            <person name="Tartar A."/>
        </authorList>
    </citation>
    <scope>NUCLEOTIDE SEQUENCE</scope>
    <source>
        <strain evidence="7">ARSEF 373</strain>
    </source>
</reference>
<feature type="signal peptide" evidence="5">
    <location>
        <begin position="1"/>
        <end position="23"/>
    </location>
</feature>
<protein>
    <recommendedName>
        <fullName evidence="6">EGF-like domain-containing protein</fullName>
    </recommendedName>
</protein>
<keyword evidence="8" id="KW-1185">Reference proteome</keyword>
<feature type="disulfide bond" evidence="4">
    <location>
        <begin position="117"/>
        <end position="126"/>
    </location>
</feature>
<dbReference type="InterPro" id="IPR013111">
    <property type="entry name" value="EGF_extracell"/>
</dbReference>
<sequence length="746" mass="79283">MIRCNMRVAALIAVAALIGFADASCPLGTYNNKPCSGYGQCTPLNQCVCDSRHTGFDCSQGMKHLWFMGQLQNLADGSRCPMGNAWVAPANAAGNAHYLTECSNKGICDRSKGVCECMDGFTGSACQRMSCPNRCSDAGECLSLKQLSMRYAVATEPLYDSVWDAEMIYGCKCRKGFEAYDCSKRSCPRGDDPMTTGQVNEIQIVQCSATSGSFWLFFNGQGALIPATATLNQFQDALRSIQTLSTVKVTFGAGNVVCNQAVINAIQIEFIAEFGPQPPIKVYGSWNGANLVGGDVFAASAGTTLAGRMSVKGTKEWEPCSNRGVCDLVTGACTCFIVPMPGYRSSDGYGNPGARGDCGCANNNNKYGGAIKACPGELACSGHGYCAGSPSFRCGCQKGWSSGDCSLSTFESEQVDVAETDNEPVRWDRLGFEHQRVPTRCIISSPRVQTRVSVIPVLANATAIHHSQEQHVNSVRFDFRRIHSVDVAKLRPKVKCPGEPVCSGHGRCMSVRQLSLEADVDNPSQRFDYGSDPNNAATFDGNSILGCKCDKGYEGYDCSQRSCPLGDDPVTTGQVDEIQLLKCTANGGAFQLTYRTFTTANIPFDAPPAVLRSSILRAFGLEEVIVTYSSGQAACTPPSTPTRNVISLLFPIDHGNLPPINAITASLVLTEAPGIATVVAAENGVAIDGIVSQAGTKESIACSNKGICNFETGTCMCTKGYGSSDGQGRQGGRGDCGFVLRRVAAE</sequence>
<dbReference type="PROSITE" id="PS50026">
    <property type="entry name" value="EGF_3"/>
    <property type="match status" value="1"/>
</dbReference>
<comment type="caution">
    <text evidence="4">Lacks conserved residue(s) required for the propagation of feature annotation.</text>
</comment>
<feature type="domain" description="EGF-like" evidence="6">
    <location>
        <begin position="93"/>
        <end position="127"/>
    </location>
</feature>
<evidence type="ECO:0000313" key="8">
    <source>
        <dbReference type="Proteomes" id="UP001146120"/>
    </source>
</evidence>
<keyword evidence="1 4" id="KW-0245">EGF-like domain</keyword>
<dbReference type="SMART" id="SM00181">
    <property type="entry name" value="EGF"/>
    <property type="match status" value="5"/>
</dbReference>